<keyword evidence="2" id="KW-1185">Reference proteome</keyword>
<evidence type="ECO:0000313" key="1">
    <source>
        <dbReference type="EMBL" id="KIL70234.1"/>
    </source>
</evidence>
<name>A0A0C2TSG0_AMAMK</name>
<evidence type="ECO:0000313" key="2">
    <source>
        <dbReference type="Proteomes" id="UP000054549"/>
    </source>
</evidence>
<proteinExistence type="predicted"/>
<dbReference type="Proteomes" id="UP000054549">
    <property type="component" value="Unassembled WGS sequence"/>
</dbReference>
<dbReference type="OrthoDB" id="3263403at2759"/>
<organism evidence="1 2">
    <name type="scientific">Amanita muscaria (strain Koide BX008)</name>
    <dbReference type="NCBI Taxonomy" id="946122"/>
    <lineage>
        <taxon>Eukaryota</taxon>
        <taxon>Fungi</taxon>
        <taxon>Dikarya</taxon>
        <taxon>Basidiomycota</taxon>
        <taxon>Agaricomycotina</taxon>
        <taxon>Agaricomycetes</taxon>
        <taxon>Agaricomycetidae</taxon>
        <taxon>Agaricales</taxon>
        <taxon>Pluteineae</taxon>
        <taxon>Amanitaceae</taxon>
        <taxon>Amanita</taxon>
    </lineage>
</organism>
<dbReference type="EMBL" id="KN818224">
    <property type="protein sequence ID" value="KIL70234.1"/>
    <property type="molecule type" value="Genomic_DNA"/>
</dbReference>
<reference evidence="1 2" key="1">
    <citation type="submission" date="2014-04" db="EMBL/GenBank/DDBJ databases">
        <title>Evolutionary Origins and Diversification of the Mycorrhizal Mutualists.</title>
        <authorList>
            <consortium name="DOE Joint Genome Institute"/>
            <consortium name="Mycorrhizal Genomics Consortium"/>
            <person name="Kohler A."/>
            <person name="Kuo A."/>
            <person name="Nagy L.G."/>
            <person name="Floudas D."/>
            <person name="Copeland A."/>
            <person name="Barry K.W."/>
            <person name="Cichocki N."/>
            <person name="Veneault-Fourrey C."/>
            <person name="LaButti K."/>
            <person name="Lindquist E.A."/>
            <person name="Lipzen A."/>
            <person name="Lundell T."/>
            <person name="Morin E."/>
            <person name="Murat C."/>
            <person name="Riley R."/>
            <person name="Ohm R."/>
            <person name="Sun H."/>
            <person name="Tunlid A."/>
            <person name="Henrissat B."/>
            <person name="Grigoriev I.V."/>
            <person name="Hibbett D.S."/>
            <person name="Martin F."/>
        </authorList>
    </citation>
    <scope>NUCLEOTIDE SEQUENCE [LARGE SCALE GENOMIC DNA]</scope>
    <source>
        <strain evidence="1 2">Koide BX008</strain>
    </source>
</reference>
<protein>
    <submittedName>
        <fullName evidence="1">Uncharacterized protein</fullName>
    </submittedName>
</protein>
<dbReference type="InParanoid" id="A0A0C2TSG0"/>
<sequence length="85" mass="9590">MDDESDQEIEVDSDGLRSIASCISELMENSMENPECHVCRLCDIRYKTGVISDAPKPLIGATQEQLVQHLTTEHADAWETLRRDV</sequence>
<accession>A0A0C2TSG0</accession>
<dbReference type="HOGENOM" id="CLU_2512172_0_0_1"/>
<gene>
    <name evidence="1" type="ORF">M378DRAFT_67643</name>
</gene>
<dbReference type="AlphaFoldDB" id="A0A0C2TSG0"/>